<dbReference type="NCBIfam" id="NF005699">
    <property type="entry name" value="PRK07509.1"/>
    <property type="match status" value="1"/>
</dbReference>
<dbReference type="PANTHER" id="PTHR43149:SF1">
    <property type="entry name" value="DELTA(3,5)-DELTA(2,4)-DIENOYL-COA ISOMERASE, MITOCHONDRIAL"/>
    <property type="match status" value="1"/>
</dbReference>
<dbReference type="InterPro" id="IPR001753">
    <property type="entry name" value="Enoyl-CoA_hydra/iso"/>
</dbReference>
<protein>
    <submittedName>
        <fullName evidence="3">Enoyl-CoA hydratase/carnithine racemase</fullName>
    </submittedName>
</protein>
<dbReference type="InterPro" id="IPR018376">
    <property type="entry name" value="Enoyl-CoA_hyd/isom_CS"/>
</dbReference>
<dbReference type="CDD" id="cd06558">
    <property type="entry name" value="crotonase-like"/>
    <property type="match status" value="1"/>
</dbReference>
<dbReference type="GO" id="GO:0016853">
    <property type="term" value="F:isomerase activity"/>
    <property type="evidence" value="ECO:0007669"/>
    <property type="project" value="InterPro"/>
</dbReference>
<proteinExistence type="inferred from homology"/>
<dbReference type="RefSeq" id="WP_130413780.1">
    <property type="nucleotide sequence ID" value="NZ_SHKX01000013.1"/>
</dbReference>
<evidence type="ECO:0000313" key="4">
    <source>
        <dbReference type="Proteomes" id="UP000292423"/>
    </source>
</evidence>
<keyword evidence="4" id="KW-1185">Reference proteome</keyword>
<accession>A0A4Q7YN81</accession>
<dbReference type="PROSITE" id="PS00166">
    <property type="entry name" value="ENOYL_COA_HYDRATASE"/>
    <property type="match status" value="1"/>
</dbReference>
<organism evidence="3 4">
    <name type="scientific">Fluviicoccus keumensis</name>
    <dbReference type="NCBI Taxonomy" id="1435465"/>
    <lineage>
        <taxon>Bacteria</taxon>
        <taxon>Pseudomonadati</taxon>
        <taxon>Pseudomonadota</taxon>
        <taxon>Gammaproteobacteria</taxon>
        <taxon>Moraxellales</taxon>
        <taxon>Moraxellaceae</taxon>
        <taxon>Fluviicoccus</taxon>
    </lineage>
</organism>
<dbReference type="OrthoDB" id="9777711at2"/>
<sequence>MTDLVQIITHPGHVVEVRLNRPDKRNAMSFALLRELLRVGEELKEQRDVRAVLLTGEGTSFSAGIDLNDLQSPKNSLTAMWELSRPGPNLFQRVFLVWRDLPVPVIAVIHGHCFGAGMQLALGADFRIATPDAQLAIMEARWGLVPDMAASVTLRGLIGLDMAKELTMTARIINGIDAKNIGLISHTSDDPMGKALDLAAEIGSRSPDAVVAAKRVLNAMVSESDAETLALEKKWQRRLLLGKNFRIAGKRAKQPELGYVERQFD</sequence>
<dbReference type="PANTHER" id="PTHR43149">
    <property type="entry name" value="ENOYL-COA HYDRATASE"/>
    <property type="match status" value="1"/>
</dbReference>
<dbReference type="InterPro" id="IPR045002">
    <property type="entry name" value="Ech1-like"/>
</dbReference>
<name>A0A4Q7YN81_9GAMM</name>
<evidence type="ECO:0000313" key="3">
    <source>
        <dbReference type="EMBL" id="RZU38313.1"/>
    </source>
</evidence>
<dbReference type="Proteomes" id="UP000292423">
    <property type="component" value="Unassembled WGS sequence"/>
</dbReference>
<dbReference type="Pfam" id="PF00378">
    <property type="entry name" value="ECH_1"/>
    <property type="match status" value="1"/>
</dbReference>
<dbReference type="InterPro" id="IPR029045">
    <property type="entry name" value="ClpP/crotonase-like_dom_sf"/>
</dbReference>
<comment type="similarity">
    <text evidence="1 2">Belongs to the enoyl-CoA hydratase/isomerase family.</text>
</comment>
<gene>
    <name evidence="3" type="ORF">EV700_2243</name>
</gene>
<comment type="caution">
    <text evidence="3">The sequence shown here is derived from an EMBL/GenBank/DDBJ whole genome shotgun (WGS) entry which is preliminary data.</text>
</comment>
<evidence type="ECO:0000256" key="1">
    <source>
        <dbReference type="ARBA" id="ARBA00005254"/>
    </source>
</evidence>
<evidence type="ECO:0000256" key="2">
    <source>
        <dbReference type="RuleBase" id="RU003707"/>
    </source>
</evidence>
<dbReference type="SUPFAM" id="SSF52096">
    <property type="entry name" value="ClpP/crotonase"/>
    <property type="match status" value="1"/>
</dbReference>
<dbReference type="Gene3D" id="3.90.226.10">
    <property type="entry name" value="2-enoyl-CoA Hydratase, Chain A, domain 1"/>
    <property type="match status" value="1"/>
</dbReference>
<dbReference type="EMBL" id="SHKX01000013">
    <property type="protein sequence ID" value="RZU38313.1"/>
    <property type="molecule type" value="Genomic_DNA"/>
</dbReference>
<reference evidence="3 4" key="1">
    <citation type="submission" date="2019-02" db="EMBL/GenBank/DDBJ databases">
        <title>Genomic Encyclopedia of Type Strains, Phase IV (KMG-IV): sequencing the most valuable type-strain genomes for metagenomic binning, comparative biology and taxonomic classification.</title>
        <authorList>
            <person name="Goeker M."/>
        </authorList>
    </citation>
    <scope>NUCLEOTIDE SEQUENCE [LARGE SCALE GENOMIC DNA]</scope>
    <source>
        <strain evidence="3 4">DSM 105135</strain>
    </source>
</reference>
<dbReference type="AlphaFoldDB" id="A0A4Q7YN81"/>